<keyword evidence="1" id="KW-0472">Membrane</keyword>
<sequence length="100" mass="10695">MEFLAEQIGEFLAEIVAQVVSCALLIGVLFGLIWGWGRSPALTLSTVIVLLAGTVAAVAAVEARSHPGRRWPWLLGSALLSMVSAVALWFLFYGSNCECT</sequence>
<reference evidence="2" key="1">
    <citation type="submission" date="2022-10" db="EMBL/GenBank/DDBJ databases">
        <title>The complete genomes of actinobacterial strains from the NBC collection.</title>
        <authorList>
            <person name="Joergensen T.S."/>
            <person name="Alvarez Arevalo M."/>
            <person name="Sterndorff E.B."/>
            <person name="Faurdal D."/>
            <person name="Vuksanovic O."/>
            <person name="Mourched A.-S."/>
            <person name="Charusanti P."/>
            <person name="Shaw S."/>
            <person name="Blin K."/>
            <person name="Weber T."/>
        </authorList>
    </citation>
    <scope>NUCLEOTIDE SEQUENCE</scope>
    <source>
        <strain evidence="2">NBC_00060</strain>
        <plasmid evidence="2">unnamed1</plasmid>
    </source>
</reference>
<organism evidence="2">
    <name type="scientific">Streptomyces sp. NBC_00060</name>
    <dbReference type="NCBI Taxonomy" id="2975636"/>
    <lineage>
        <taxon>Bacteria</taxon>
        <taxon>Bacillati</taxon>
        <taxon>Actinomycetota</taxon>
        <taxon>Actinomycetes</taxon>
        <taxon>Kitasatosporales</taxon>
        <taxon>Streptomycetaceae</taxon>
        <taxon>Streptomyces</taxon>
    </lineage>
</organism>
<name>A0AAU2HCI4_9ACTN</name>
<protein>
    <submittedName>
        <fullName evidence="2">Uncharacterized protein</fullName>
    </submittedName>
</protein>
<dbReference type="AlphaFoldDB" id="A0AAU2HCI4"/>
<feature type="transmembrane region" description="Helical" evidence="1">
    <location>
        <begin position="12"/>
        <end position="36"/>
    </location>
</feature>
<geneLocation type="plasmid" evidence="2">
    <name>unnamed1</name>
</geneLocation>
<evidence type="ECO:0000256" key="1">
    <source>
        <dbReference type="SAM" id="Phobius"/>
    </source>
</evidence>
<proteinExistence type="predicted"/>
<evidence type="ECO:0000313" key="2">
    <source>
        <dbReference type="EMBL" id="WTU45949.1"/>
    </source>
</evidence>
<dbReference type="EMBL" id="CP108254">
    <property type="protein sequence ID" value="WTU45949.1"/>
    <property type="molecule type" value="Genomic_DNA"/>
</dbReference>
<accession>A0AAU2HCI4</accession>
<keyword evidence="1" id="KW-0812">Transmembrane</keyword>
<keyword evidence="2" id="KW-0614">Plasmid</keyword>
<feature type="transmembrane region" description="Helical" evidence="1">
    <location>
        <begin position="42"/>
        <end position="61"/>
    </location>
</feature>
<dbReference type="RefSeq" id="WP_331723737.1">
    <property type="nucleotide sequence ID" value="NZ_CP108254.1"/>
</dbReference>
<gene>
    <name evidence="2" type="ORF">OHV25_40880</name>
</gene>
<keyword evidence="1" id="KW-1133">Transmembrane helix</keyword>
<feature type="transmembrane region" description="Helical" evidence="1">
    <location>
        <begin position="73"/>
        <end position="92"/>
    </location>
</feature>